<dbReference type="Gene3D" id="1.20.1250.20">
    <property type="entry name" value="MFS general substrate transporter like domains"/>
    <property type="match status" value="2"/>
</dbReference>
<feature type="region of interest" description="Disordered" evidence="7">
    <location>
        <begin position="539"/>
        <end position="565"/>
    </location>
</feature>
<feature type="transmembrane region" description="Helical" evidence="8">
    <location>
        <begin position="428"/>
        <end position="447"/>
    </location>
</feature>
<protein>
    <submittedName>
        <fullName evidence="10">CSON014451 protein</fullName>
    </submittedName>
</protein>
<feature type="transmembrane region" description="Helical" evidence="8">
    <location>
        <begin position="193"/>
        <end position="214"/>
    </location>
</feature>
<feature type="transmembrane region" description="Helical" evidence="8">
    <location>
        <begin position="325"/>
        <end position="348"/>
    </location>
</feature>
<evidence type="ECO:0000256" key="4">
    <source>
        <dbReference type="ARBA" id="ARBA00022847"/>
    </source>
</evidence>
<dbReference type="InterPro" id="IPR011701">
    <property type="entry name" value="MFS"/>
</dbReference>
<evidence type="ECO:0000313" key="10">
    <source>
        <dbReference type="EMBL" id="SSX27344.1"/>
    </source>
</evidence>
<dbReference type="GO" id="GO:0016020">
    <property type="term" value="C:membrane"/>
    <property type="evidence" value="ECO:0007669"/>
    <property type="project" value="UniProtKB-SubCell"/>
</dbReference>
<feature type="transmembrane region" description="Helical" evidence="8">
    <location>
        <begin position="167"/>
        <end position="187"/>
    </location>
</feature>
<evidence type="ECO:0000256" key="5">
    <source>
        <dbReference type="ARBA" id="ARBA00022989"/>
    </source>
</evidence>
<gene>
    <name evidence="10" type="primary">CSON014451</name>
</gene>
<evidence type="ECO:0000256" key="8">
    <source>
        <dbReference type="SAM" id="Phobius"/>
    </source>
</evidence>
<dbReference type="PANTHER" id="PTHR11662:SF399">
    <property type="entry name" value="FI19708P1-RELATED"/>
    <property type="match status" value="1"/>
</dbReference>
<evidence type="ECO:0000256" key="1">
    <source>
        <dbReference type="ARBA" id="ARBA00004141"/>
    </source>
</evidence>
<name>A0A336MAH3_CULSO</name>
<keyword evidence="5 8" id="KW-1133">Transmembrane helix</keyword>
<dbReference type="GO" id="GO:0015293">
    <property type="term" value="F:symporter activity"/>
    <property type="evidence" value="ECO:0007669"/>
    <property type="project" value="UniProtKB-KW"/>
</dbReference>
<reference evidence="9" key="1">
    <citation type="submission" date="2018-04" db="EMBL/GenBank/DDBJ databases">
        <authorList>
            <person name="Go L.Y."/>
            <person name="Mitchell J.A."/>
        </authorList>
    </citation>
    <scope>NUCLEOTIDE SEQUENCE</scope>
    <source>
        <tissue evidence="9">Whole organism</tissue>
    </source>
</reference>
<feature type="transmembrane region" description="Helical" evidence="8">
    <location>
        <begin position="459"/>
        <end position="481"/>
    </location>
</feature>
<proteinExistence type="predicted"/>
<evidence type="ECO:0000256" key="2">
    <source>
        <dbReference type="ARBA" id="ARBA00022448"/>
    </source>
</evidence>
<feature type="compositionally biased region" description="Low complexity" evidence="7">
    <location>
        <begin position="82"/>
        <end position="94"/>
    </location>
</feature>
<feature type="transmembrane region" description="Helical" evidence="8">
    <location>
        <begin position="293"/>
        <end position="313"/>
    </location>
</feature>
<evidence type="ECO:0000256" key="3">
    <source>
        <dbReference type="ARBA" id="ARBA00022692"/>
    </source>
</evidence>
<feature type="compositionally biased region" description="Polar residues" evidence="7">
    <location>
        <begin position="554"/>
        <end position="565"/>
    </location>
</feature>
<evidence type="ECO:0000256" key="6">
    <source>
        <dbReference type="ARBA" id="ARBA00023136"/>
    </source>
</evidence>
<dbReference type="SUPFAM" id="SSF103473">
    <property type="entry name" value="MFS general substrate transporter"/>
    <property type="match status" value="1"/>
</dbReference>
<keyword evidence="4" id="KW-0769">Symport</keyword>
<dbReference type="EMBL" id="UFQS01000805">
    <property type="protein sequence ID" value="SSX07000.1"/>
    <property type="molecule type" value="Genomic_DNA"/>
</dbReference>
<organism evidence="10">
    <name type="scientific">Culicoides sonorensis</name>
    <name type="common">Biting midge</name>
    <dbReference type="NCBI Taxonomy" id="179676"/>
    <lineage>
        <taxon>Eukaryota</taxon>
        <taxon>Metazoa</taxon>
        <taxon>Ecdysozoa</taxon>
        <taxon>Arthropoda</taxon>
        <taxon>Hexapoda</taxon>
        <taxon>Insecta</taxon>
        <taxon>Pterygota</taxon>
        <taxon>Neoptera</taxon>
        <taxon>Endopterygota</taxon>
        <taxon>Diptera</taxon>
        <taxon>Nematocera</taxon>
        <taxon>Chironomoidea</taxon>
        <taxon>Ceratopogonidae</taxon>
        <taxon>Ceratopogoninae</taxon>
        <taxon>Culicoides</taxon>
        <taxon>Monoculicoides</taxon>
    </lineage>
</organism>
<feature type="compositionally biased region" description="Low complexity" evidence="7">
    <location>
        <begin position="544"/>
        <end position="553"/>
    </location>
</feature>
<dbReference type="EMBL" id="UFQT01000805">
    <property type="protein sequence ID" value="SSX27344.1"/>
    <property type="molecule type" value="Genomic_DNA"/>
</dbReference>
<dbReference type="VEuPathDB" id="VectorBase:CSON014451"/>
<evidence type="ECO:0000256" key="7">
    <source>
        <dbReference type="SAM" id="MobiDB-lite"/>
    </source>
</evidence>
<dbReference type="PANTHER" id="PTHR11662">
    <property type="entry name" value="SOLUTE CARRIER FAMILY 17"/>
    <property type="match status" value="1"/>
</dbReference>
<reference evidence="10" key="2">
    <citation type="submission" date="2018-07" db="EMBL/GenBank/DDBJ databases">
        <authorList>
            <person name="Quirk P.G."/>
            <person name="Krulwich T.A."/>
        </authorList>
    </citation>
    <scope>NUCLEOTIDE SEQUENCE</scope>
</reference>
<dbReference type="InterPro" id="IPR050382">
    <property type="entry name" value="MFS_Na/Anion_cotransporter"/>
</dbReference>
<dbReference type="FunFam" id="1.20.1250.20:FF:000003">
    <property type="entry name" value="Solute carrier family 17 member 3"/>
    <property type="match status" value="1"/>
</dbReference>
<feature type="transmembrane region" description="Helical" evidence="8">
    <location>
        <begin position="402"/>
        <end position="422"/>
    </location>
</feature>
<feature type="region of interest" description="Disordered" evidence="7">
    <location>
        <begin position="77"/>
        <end position="99"/>
    </location>
</feature>
<dbReference type="Pfam" id="PF07690">
    <property type="entry name" value="MFS_1"/>
    <property type="match status" value="1"/>
</dbReference>
<keyword evidence="6 8" id="KW-0472">Membrane</keyword>
<accession>A0A336MAH3</accession>
<dbReference type="InterPro" id="IPR036259">
    <property type="entry name" value="MFS_trans_sf"/>
</dbReference>
<keyword evidence="3 8" id="KW-0812">Transmembrane</keyword>
<sequence>MKHDGIEVRNEENRSNIWMFWTQRRYILTFMLMMGSVNMFSLRTNLSVAIIPMTSNITDDNGSASIDCDWNSKEQGIILSDNPNPSNESPPHNETQTKDDVQPSIWKFWTQRRYIVTFMLMLGCAIMFTLRINLSVAIISMTSNITDENGNVTSEADFDWNSKEQGIVLSSFFYGSILTILPGGILSKRFNGAHLYGSAIGIASLLTLLTPFAAQHLHTMIAIRVVQGLFLGITFPTQMALISKWAPVNERARITMLINSELKALNENESKSENRCQNESNHKVWMFWTQRRYILVVMLMLACTVMFTLRINLSVAIIPMTRNSVPFWALICAHFAHFWLAFTSMTYLPKFFSDIMKVKTSQTGFFSGLPYLINGIASNFAGVVADKLLSKGYFNVVQTRKLFTCVSFFIQSTLLLCLTFYMTPVMSFIIMTTVLTCSAFAMTGFWVNFIDIAPQFTGILFALSNTIAAISGIIAPTLTGFIVQNGEVNEWKLVFRISACILITGAILYGIGAQGHVQPWAVIPVKDEKKNEIELQEENEADLNNRQNPNNINIYSTSSKTDILN</sequence>
<dbReference type="AlphaFoldDB" id="A0A336MAH3"/>
<dbReference type="GO" id="GO:0006820">
    <property type="term" value="P:monoatomic anion transport"/>
    <property type="evidence" value="ECO:0007669"/>
    <property type="project" value="TreeGrafter"/>
</dbReference>
<keyword evidence="2" id="KW-0813">Transport</keyword>
<feature type="transmembrane region" description="Helical" evidence="8">
    <location>
        <begin position="114"/>
        <end position="134"/>
    </location>
</feature>
<evidence type="ECO:0000313" key="9">
    <source>
        <dbReference type="EMBL" id="SSX07000.1"/>
    </source>
</evidence>
<feature type="transmembrane region" description="Helical" evidence="8">
    <location>
        <begin position="368"/>
        <end position="390"/>
    </location>
</feature>
<feature type="transmembrane region" description="Helical" evidence="8">
    <location>
        <begin position="493"/>
        <end position="511"/>
    </location>
</feature>
<comment type="subcellular location">
    <subcellularLocation>
        <location evidence="1">Membrane</location>
        <topology evidence="1">Multi-pass membrane protein</topology>
    </subcellularLocation>
</comment>